<feature type="signal peptide" evidence="2">
    <location>
        <begin position="1"/>
        <end position="21"/>
    </location>
</feature>
<dbReference type="OrthoDB" id="221909at2"/>
<evidence type="ECO:0000256" key="2">
    <source>
        <dbReference type="SAM" id="SignalP"/>
    </source>
</evidence>
<sequence length="988" mass="113360">MKKIGLFILILILFTGSSLYAQEERTIDTNRYKAQKLENSGEYLMAAEVYEKSVQIEKSSSAPIKLHLVTDLNQAAYYYSLAGQYKMATEKIEEALKIAENLEREDVVAECYNRFGYFYNYLTKYDVALKYYQKALDIYTRLGLEGKAADNLNYIGDTYNFLGQHDTALENIKRAIEIDKKLGREEKVATGLDNIGRVYEAIGKFDNAIKYYEEALSIDRKLGLEEGIANALSNMGNAYNSWGQHDTSIKCFEDSLDISRKLFKQDSIAFRCTLNKLSEVCKSEGQYEKAVKYYKEAMDLYRNLRQGDNVAACLNNIGTVYQSQGQHERAVKYFEDALGIAREPEEDNQTSISLKNIGSVYNTQGNYDKAVEYYEKALAVDRKLSKEVGEILIDNNITLFYRFYWNKHDKIIYPYERELANDIKIGKDFDIISDLIGIGKTSISQEKYKIAIERLKESVSIIEELRETETGKLRKRLLYDLYNAYQLLTSAYIKDNDAPSAFQAIELVRAKLQIEMFFESEKDKKKRERGLWPQDIDEIKETLDDDTVIIVYANANQEKIVQIAITREEIMGIELSRESFVQSSIDKYNTKIKTLLLNQRSLSENKSDFSNVINYYGSLLSELPVQDSKSTVADASTSNSQRKTDTREIGRSLYGLLIKPLEEKIRDKKKLIIVPDGILTYIPFGTLIDENGQYMVEKCSISYIQSLDIRKLIKKRKYDENRKPLLAFGGAVYKGPDFKAEMIENRVQLSVLTKNIYSSLENMRMDLLMQNLYPDYENLRSIGNAYRGLGLSSWPDLPNTMSEVQKIKKTVKRSDIFTGKNVSERDIKELCNDWKFFDYKALHFATHGLVVPEAPELSALVLSQFKDMGKEDGYLRAEEIAKMEIRADLVNLSAFDAGLGGIYEHEGFSRLIHSFFLSGAKSVSISLWRVAGESNSPFMATMYGLVQDNGMRYADAITEVKRRFISGDFGEKYRAPYYWAPFVYYYGN</sequence>
<dbReference type="RefSeq" id="WP_096894711.1">
    <property type="nucleotide sequence ID" value="NZ_BAOS01000022.1"/>
</dbReference>
<dbReference type="AlphaFoldDB" id="A0A286TZL0"/>
<evidence type="ECO:0000313" key="5">
    <source>
        <dbReference type="Proteomes" id="UP000218542"/>
    </source>
</evidence>
<dbReference type="PROSITE" id="PS50293">
    <property type="entry name" value="TPR_REGION"/>
    <property type="match status" value="2"/>
</dbReference>
<protein>
    <recommendedName>
        <fullName evidence="3">CHAT domain-containing protein</fullName>
    </recommendedName>
</protein>
<dbReference type="Proteomes" id="UP000218542">
    <property type="component" value="Unassembled WGS sequence"/>
</dbReference>
<proteinExistence type="predicted"/>
<dbReference type="Pfam" id="PF13424">
    <property type="entry name" value="TPR_12"/>
    <property type="match status" value="3"/>
</dbReference>
<dbReference type="Gene3D" id="1.25.40.10">
    <property type="entry name" value="Tetratricopeptide repeat domain"/>
    <property type="match status" value="2"/>
</dbReference>
<dbReference type="SUPFAM" id="SSF48452">
    <property type="entry name" value="TPR-like"/>
    <property type="match status" value="3"/>
</dbReference>
<dbReference type="PANTHER" id="PTHR10098:SF108">
    <property type="entry name" value="TETRATRICOPEPTIDE REPEAT PROTEIN 28"/>
    <property type="match status" value="1"/>
</dbReference>
<feature type="chain" id="PRO_5012718936" description="CHAT domain-containing protein" evidence="2">
    <location>
        <begin position="22"/>
        <end position="988"/>
    </location>
</feature>
<feature type="repeat" description="TPR" evidence="1">
    <location>
        <begin position="311"/>
        <end position="344"/>
    </location>
</feature>
<feature type="repeat" description="TPR" evidence="1">
    <location>
        <begin position="189"/>
        <end position="222"/>
    </location>
</feature>
<evidence type="ECO:0000313" key="4">
    <source>
        <dbReference type="EMBL" id="GAX61320.1"/>
    </source>
</evidence>
<gene>
    <name evidence="4" type="ORF">SCALIN_C22_0029</name>
</gene>
<keyword evidence="5" id="KW-1185">Reference proteome</keyword>
<dbReference type="InterPro" id="IPR019734">
    <property type="entry name" value="TPR_rpt"/>
</dbReference>
<feature type="repeat" description="TPR" evidence="1">
    <location>
        <begin position="229"/>
        <end position="262"/>
    </location>
</feature>
<accession>A0A286TZL0</accession>
<dbReference type="Pfam" id="PF00515">
    <property type="entry name" value="TPR_1"/>
    <property type="match status" value="1"/>
</dbReference>
<feature type="domain" description="CHAT" evidence="3">
    <location>
        <begin position="648"/>
        <end position="985"/>
    </location>
</feature>
<feature type="repeat" description="TPR" evidence="1">
    <location>
        <begin position="109"/>
        <end position="142"/>
    </location>
</feature>
<keyword evidence="2" id="KW-0732">Signal</keyword>
<evidence type="ECO:0000259" key="3">
    <source>
        <dbReference type="Pfam" id="PF12770"/>
    </source>
</evidence>
<dbReference type="EMBL" id="BAOS01000022">
    <property type="protein sequence ID" value="GAX61320.1"/>
    <property type="molecule type" value="Genomic_DNA"/>
</dbReference>
<dbReference type="InterPro" id="IPR024983">
    <property type="entry name" value="CHAT_dom"/>
</dbReference>
<dbReference type="InterPro" id="IPR011990">
    <property type="entry name" value="TPR-like_helical_dom_sf"/>
</dbReference>
<keyword evidence="1" id="KW-0802">TPR repeat</keyword>
<dbReference type="PANTHER" id="PTHR10098">
    <property type="entry name" value="RAPSYN-RELATED"/>
    <property type="match status" value="1"/>
</dbReference>
<dbReference type="Pfam" id="PF12770">
    <property type="entry name" value="CHAT"/>
    <property type="match status" value="1"/>
</dbReference>
<organism evidence="4 5">
    <name type="scientific">Candidatus Scalindua japonica</name>
    <dbReference type="NCBI Taxonomy" id="1284222"/>
    <lineage>
        <taxon>Bacteria</taxon>
        <taxon>Pseudomonadati</taxon>
        <taxon>Planctomycetota</taxon>
        <taxon>Candidatus Brocadiia</taxon>
        <taxon>Candidatus Brocadiales</taxon>
        <taxon>Candidatus Scalinduaceae</taxon>
        <taxon>Candidatus Scalindua</taxon>
    </lineage>
</organism>
<reference evidence="5" key="1">
    <citation type="journal article" date="2017" name="Environ. Microbiol. Rep.">
        <title>Genetic Diversity of Marine Anaerobic Ammonium-Oxidizing Bacteria as Revealed by Genomic and Proteomic Analyses of 'Candidatus Scalindua japonica'.</title>
        <authorList>
            <person name="Oshiki M."/>
            <person name="Mizuto K."/>
            <person name="Kimura Z."/>
            <person name="Kindaichi T."/>
            <person name="Satoh H."/>
            <person name="Okabe S."/>
        </authorList>
    </citation>
    <scope>NUCLEOTIDE SEQUENCE [LARGE SCALE GENOMIC DNA]</scope>
    <source>
        <strain evidence="5">husup-a2</strain>
    </source>
</reference>
<feature type="repeat" description="TPR" evidence="1">
    <location>
        <begin position="149"/>
        <end position="182"/>
    </location>
</feature>
<name>A0A286TZL0_9BACT</name>
<comment type="caution">
    <text evidence="4">The sequence shown here is derived from an EMBL/GenBank/DDBJ whole genome shotgun (WGS) entry which is preliminary data.</text>
</comment>
<feature type="repeat" description="TPR" evidence="1">
    <location>
        <begin position="351"/>
        <end position="384"/>
    </location>
</feature>
<evidence type="ECO:0000256" key="1">
    <source>
        <dbReference type="PROSITE-ProRule" id="PRU00339"/>
    </source>
</evidence>
<dbReference type="SMART" id="SM00028">
    <property type="entry name" value="TPR"/>
    <property type="match status" value="10"/>
</dbReference>
<dbReference type="PROSITE" id="PS50005">
    <property type="entry name" value="TPR"/>
    <property type="match status" value="6"/>
</dbReference>